<dbReference type="InterPro" id="IPR011234">
    <property type="entry name" value="Fumarylacetoacetase-like_C"/>
</dbReference>
<accession>A0ABP3CEA6</accession>
<dbReference type="Gene3D" id="3.90.850.10">
    <property type="entry name" value="Fumarylacetoacetase-like, C-terminal domain"/>
    <property type="match status" value="1"/>
</dbReference>
<protein>
    <submittedName>
        <fullName evidence="3">Fumarylacetoacetate hydrolase family protein</fullName>
    </submittedName>
</protein>
<dbReference type="Pfam" id="PF01557">
    <property type="entry name" value="FAA_hydrolase"/>
    <property type="match status" value="1"/>
</dbReference>
<keyword evidence="3" id="KW-0378">Hydrolase</keyword>
<organism evidence="3 4">
    <name type="scientific">Kangiella japonica</name>
    <dbReference type="NCBI Taxonomy" id="647384"/>
    <lineage>
        <taxon>Bacteria</taxon>
        <taxon>Pseudomonadati</taxon>
        <taxon>Pseudomonadota</taxon>
        <taxon>Gammaproteobacteria</taxon>
        <taxon>Kangiellales</taxon>
        <taxon>Kangiellaceae</taxon>
        <taxon>Kangiella</taxon>
    </lineage>
</organism>
<proteinExistence type="predicted"/>
<comment type="caution">
    <text evidence="3">The sequence shown here is derived from an EMBL/GenBank/DDBJ whole genome shotgun (WGS) entry which is preliminary data.</text>
</comment>
<dbReference type="SUPFAM" id="SSF56529">
    <property type="entry name" value="FAH"/>
    <property type="match status" value="1"/>
</dbReference>
<sequence length="230" mass="25524">MPVMTTLFPEPKSPLIPILGSELSFPVRRVYCVGRNYAAHAQEMGHDERELPFFFSKPADSLVVEPKSLPYPPMTSELHHEVELVIAINKELIEADEHQAADGIYGYALGIDLTKRDMQAEAKQKGRPWDLAKGFDQSAPISSIQPIASLDEINNGEIRLSVNQELKQEGQLSDMIWSPAEVIAELSKHVTLRAGDLIFTGTPSGVGVVERGDKIEATLNQELNLDFYIE</sequence>
<gene>
    <name evidence="3" type="ORF">GCM10009123_05500</name>
</gene>
<reference evidence="4" key="1">
    <citation type="journal article" date="2019" name="Int. J. Syst. Evol. Microbiol.">
        <title>The Global Catalogue of Microorganisms (GCM) 10K type strain sequencing project: providing services to taxonomists for standard genome sequencing and annotation.</title>
        <authorList>
            <consortium name="The Broad Institute Genomics Platform"/>
            <consortium name="The Broad Institute Genome Sequencing Center for Infectious Disease"/>
            <person name="Wu L."/>
            <person name="Ma J."/>
        </authorList>
    </citation>
    <scope>NUCLEOTIDE SEQUENCE [LARGE SCALE GENOMIC DNA]</scope>
    <source>
        <strain evidence="4">JCM 16211</strain>
    </source>
</reference>
<evidence type="ECO:0000256" key="1">
    <source>
        <dbReference type="ARBA" id="ARBA00022723"/>
    </source>
</evidence>
<dbReference type="GO" id="GO:0016787">
    <property type="term" value="F:hydrolase activity"/>
    <property type="evidence" value="ECO:0007669"/>
    <property type="project" value="UniProtKB-KW"/>
</dbReference>
<dbReference type="InterPro" id="IPR036663">
    <property type="entry name" value="Fumarylacetoacetase_C_sf"/>
</dbReference>
<dbReference type="PANTHER" id="PTHR11820">
    <property type="entry name" value="ACYLPYRUVASE"/>
    <property type="match status" value="1"/>
</dbReference>
<evidence type="ECO:0000313" key="4">
    <source>
        <dbReference type="Proteomes" id="UP001501221"/>
    </source>
</evidence>
<keyword evidence="1" id="KW-0479">Metal-binding</keyword>
<keyword evidence="4" id="KW-1185">Reference proteome</keyword>
<dbReference type="PANTHER" id="PTHR11820:SF90">
    <property type="entry name" value="FLUTATHIONE S-TRANSFERASE"/>
    <property type="match status" value="1"/>
</dbReference>
<feature type="domain" description="Fumarylacetoacetase-like C-terminal" evidence="2">
    <location>
        <begin position="30"/>
        <end position="220"/>
    </location>
</feature>
<dbReference type="EMBL" id="BAAAFM010000001">
    <property type="protein sequence ID" value="GAA0201068.1"/>
    <property type="molecule type" value="Genomic_DNA"/>
</dbReference>
<evidence type="ECO:0000259" key="2">
    <source>
        <dbReference type="Pfam" id="PF01557"/>
    </source>
</evidence>
<name>A0ABP3CEA6_9GAMM</name>
<evidence type="ECO:0000313" key="3">
    <source>
        <dbReference type="EMBL" id="GAA0201068.1"/>
    </source>
</evidence>
<dbReference type="Proteomes" id="UP001501221">
    <property type="component" value="Unassembled WGS sequence"/>
</dbReference>